<proteinExistence type="predicted"/>
<accession>K9ZZW8</accession>
<dbReference type="STRING" id="937777.Deipe_1580"/>
<dbReference type="PATRIC" id="fig|937777.3.peg.1582"/>
<evidence type="ECO:0000313" key="2">
    <source>
        <dbReference type="Proteomes" id="UP000010467"/>
    </source>
</evidence>
<keyword evidence="2" id="KW-1185">Reference proteome</keyword>
<gene>
    <name evidence="1" type="ordered locus">Deipe_1580</name>
</gene>
<dbReference type="Proteomes" id="UP000010467">
    <property type="component" value="Chromosome"/>
</dbReference>
<dbReference type="EMBL" id="CP003382">
    <property type="protein sequence ID" value="AFZ67121.1"/>
    <property type="molecule type" value="Genomic_DNA"/>
</dbReference>
<sequence length="111" mass="12419">MSWLVVNLGSSVHTFPLSDLTHLVPCIAHVIRAHVKSTTPEVRESEVFSDSEVARAVVRTAFSPRVRLAGHTLRCVDIVDVQVTHLTGDRKRISLLRRAIRLGRLYDELPA</sequence>
<name>K9ZZW8_DEIPD</name>
<dbReference type="AlphaFoldDB" id="K9ZZW8"/>
<reference evidence="2" key="1">
    <citation type="submission" date="2012-03" db="EMBL/GenBank/DDBJ databases">
        <title>Complete sequence of chromosome of Deinococcus peraridilitoris DSM 19664.</title>
        <authorList>
            <person name="Lucas S."/>
            <person name="Copeland A."/>
            <person name="Lapidus A."/>
            <person name="Glavina del Rio T."/>
            <person name="Dalin E."/>
            <person name="Tice H."/>
            <person name="Bruce D."/>
            <person name="Goodwin L."/>
            <person name="Pitluck S."/>
            <person name="Peters L."/>
            <person name="Mikhailova N."/>
            <person name="Lu M."/>
            <person name="Kyrpides N."/>
            <person name="Mavromatis K."/>
            <person name="Ivanova N."/>
            <person name="Brettin T."/>
            <person name="Detter J.C."/>
            <person name="Han C."/>
            <person name="Larimer F."/>
            <person name="Land M."/>
            <person name="Hauser L."/>
            <person name="Markowitz V."/>
            <person name="Cheng J.-F."/>
            <person name="Hugenholtz P."/>
            <person name="Woyke T."/>
            <person name="Wu D."/>
            <person name="Pukall R."/>
            <person name="Steenblock K."/>
            <person name="Brambilla E."/>
            <person name="Klenk H.-P."/>
            <person name="Eisen J.A."/>
        </authorList>
    </citation>
    <scope>NUCLEOTIDE SEQUENCE [LARGE SCALE GENOMIC DNA]</scope>
    <source>
        <strain evidence="2">DSM 19664 / LMG 22246 / CIP 109416 / KR-200</strain>
    </source>
</reference>
<evidence type="ECO:0000313" key="1">
    <source>
        <dbReference type="EMBL" id="AFZ67121.1"/>
    </source>
</evidence>
<organism evidence="1 2">
    <name type="scientific">Deinococcus peraridilitoris (strain DSM 19664 / LMG 22246 / CIP 109416 / KR-200)</name>
    <dbReference type="NCBI Taxonomy" id="937777"/>
    <lineage>
        <taxon>Bacteria</taxon>
        <taxon>Thermotogati</taxon>
        <taxon>Deinococcota</taxon>
        <taxon>Deinococci</taxon>
        <taxon>Deinococcales</taxon>
        <taxon>Deinococcaceae</taxon>
        <taxon>Deinococcus</taxon>
    </lineage>
</organism>
<dbReference type="HOGENOM" id="CLU_2154230_0_0_0"/>
<protein>
    <submittedName>
        <fullName evidence="1">Uncharacterized protein</fullName>
    </submittedName>
</protein>
<dbReference type="KEGG" id="dpd:Deipe_1580"/>
<dbReference type="RefSeq" id="WP_015235429.1">
    <property type="nucleotide sequence ID" value="NC_019793.1"/>
</dbReference>